<proteinExistence type="predicted"/>
<evidence type="ECO:0000313" key="2">
    <source>
        <dbReference type="EMBL" id="KAK3876896.1"/>
    </source>
</evidence>
<sequence>MHIKNEREKKVHETPGVCEREREASHQNTAAPSTCLPAPSPTYDSGRVVVVGTS</sequence>
<gene>
    <name evidence="2" type="ORF">Pcinc_018342</name>
</gene>
<dbReference type="Proteomes" id="UP001286313">
    <property type="component" value="Unassembled WGS sequence"/>
</dbReference>
<keyword evidence="3" id="KW-1185">Reference proteome</keyword>
<feature type="non-terminal residue" evidence="2">
    <location>
        <position position="54"/>
    </location>
</feature>
<dbReference type="AlphaFoldDB" id="A0AAE1FN94"/>
<reference evidence="2" key="1">
    <citation type="submission" date="2023-10" db="EMBL/GenBank/DDBJ databases">
        <title>Genome assemblies of two species of porcelain crab, Petrolisthes cinctipes and Petrolisthes manimaculis (Anomura: Porcellanidae).</title>
        <authorList>
            <person name="Angst P."/>
        </authorList>
    </citation>
    <scope>NUCLEOTIDE SEQUENCE</scope>
    <source>
        <strain evidence="2">PB745_01</strain>
        <tissue evidence="2">Gill</tissue>
    </source>
</reference>
<evidence type="ECO:0000313" key="3">
    <source>
        <dbReference type="Proteomes" id="UP001286313"/>
    </source>
</evidence>
<evidence type="ECO:0000256" key="1">
    <source>
        <dbReference type="SAM" id="MobiDB-lite"/>
    </source>
</evidence>
<accession>A0AAE1FN94</accession>
<feature type="region of interest" description="Disordered" evidence="1">
    <location>
        <begin position="1"/>
        <end position="43"/>
    </location>
</feature>
<name>A0AAE1FN94_PETCI</name>
<protein>
    <submittedName>
        <fullName evidence="2">Uncharacterized protein</fullName>
    </submittedName>
</protein>
<dbReference type="EMBL" id="JAWQEG010001758">
    <property type="protein sequence ID" value="KAK3876896.1"/>
    <property type="molecule type" value="Genomic_DNA"/>
</dbReference>
<feature type="compositionally biased region" description="Basic and acidic residues" evidence="1">
    <location>
        <begin position="1"/>
        <end position="25"/>
    </location>
</feature>
<comment type="caution">
    <text evidence="2">The sequence shown here is derived from an EMBL/GenBank/DDBJ whole genome shotgun (WGS) entry which is preliminary data.</text>
</comment>
<organism evidence="2 3">
    <name type="scientific">Petrolisthes cinctipes</name>
    <name type="common">Flat porcelain crab</name>
    <dbReference type="NCBI Taxonomy" id="88211"/>
    <lineage>
        <taxon>Eukaryota</taxon>
        <taxon>Metazoa</taxon>
        <taxon>Ecdysozoa</taxon>
        <taxon>Arthropoda</taxon>
        <taxon>Crustacea</taxon>
        <taxon>Multicrustacea</taxon>
        <taxon>Malacostraca</taxon>
        <taxon>Eumalacostraca</taxon>
        <taxon>Eucarida</taxon>
        <taxon>Decapoda</taxon>
        <taxon>Pleocyemata</taxon>
        <taxon>Anomura</taxon>
        <taxon>Galatheoidea</taxon>
        <taxon>Porcellanidae</taxon>
        <taxon>Petrolisthes</taxon>
    </lineage>
</organism>